<proteinExistence type="predicted"/>
<evidence type="ECO:0000313" key="4">
    <source>
        <dbReference type="EMBL" id="CDP26637.1"/>
    </source>
</evidence>
<dbReference type="EMBL" id="CU633448">
    <property type="protein sequence ID" value="CAP61190.1"/>
    <property type="molecule type" value="Genomic_DNA"/>
</dbReference>
<evidence type="ECO:0000256" key="1">
    <source>
        <dbReference type="SAM" id="MobiDB-lite"/>
    </source>
</evidence>
<reference evidence="4" key="4">
    <citation type="submission" date="2015-04" db="EMBL/GenBank/DDBJ databases">
        <title>Maintaining two mating types: Structure of the mating type locus and its role in heterokaryosis in Podospora anserina.</title>
        <authorList>
            <person name="Grognet P."/>
            <person name="Bidard F."/>
            <person name="Kuchly C."/>
            <person name="Chan Ho Tong L."/>
            <person name="Coppin E."/>
            <person name="Ait Benkhali J."/>
            <person name="Couloux A."/>
            <person name="Wincker P."/>
            <person name="Debuchy R."/>
            <person name="Silar P."/>
        </authorList>
    </citation>
    <scope>NUCLEOTIDE SEQUENCE</scope>
</reference>
<gene>
    <name evidence="3" type="ORF">PODANS_3_1450</name>
</gene>
<dbReference type="HOGENOM" id="CLU_595986_0_0_1"/>
<dbReference type="OrthoDB" id="4148662at2759"/>
<feature type="compositionally biased region" description="Polar residues" evidence="1">
    <location>
        <begin position="442"/>
        <end position="451"/>
    </location>
</feature>
<evidence type="ECO:0000256" key="2">
    <source>
        <dbReference type="SAM" id="Phobius"/>
    </source>
</evidence>
<feature type="region of interest" description="Disordered" evidence="1">
    <location>
        <begin position="324"/>
        <end position="380"/>
    </location>
</feature>
<dbReference type="VEuPathDB" id="FungiDB:PODANS_3_1450"/>
<keyword evidence="5" id="KW-1185">Reference proteome</keyword>
<feature type="compositionally biased region" description="Basic and acidic residues" evidence="1">
    <location>
        <begin position="333"/>
        <end position="343"/>
    </location>
</feature>
<keyword evidence="2" id="KW-1133">Transmembrane helix</keyword>
<reference evidence="3" key="2">
    <citation type="submission" date="2008-07" db="EMBL/GenBank/DDBJ databases">
        <authorList>
            <person name="Genoscope - CEA"/>
        </authorList>
    </citation>
    <scope>NUCLEOTIDE SEQUENCE</scope>
    <source>
        <strain evidence="3">S mat+</strain>
    </source>
</reference>
<reference evidence="3 5" key="1">
    <citation type="journal article" date="2008" name="Genome Biol.">
        <title>The genome sequence of the model ascomycete fungus Podospora anserina.</title>
        <authorList>
            <person name="Espagne E."/>
            <person name="Lespinet O."/>
            <person name="Malagnac F."/>
            <person name="Da Silva C."/>
            <person name="Jaillon O."/>
            <person name="Porcel B.M."/>
            <person name="Couloux A."/>
            <person name="Aury J.-M."/>
            <person name="Segurens B."/>
            <person name="Poulain J."/>
            <person name="Anthouard V."/>
            <person name="Grossetete S."/>
            <person name="Khalili H."/>
            <person name="Coppin E."/>
            <person name="Dequard-Chablat M."/>
            <person name="Picard M."/>
            <person name="Contamine V."/>
            <person name="Arnaise S."/>
            <person name="Bourdais A."/>
            <person name="Berteaux-Lecellier V."/>
            <person name="Gautheret D."/>
            <person name="de Vries R.P."/>
            <person name="Battaglia E."/>
            <person name="Coutinho P.M."/>
            <person name="Danchin E.G.J."/>
            <person name="Henrissat B."/>
            <person name="El Khoury R."/>
            <person name="Sainsard-Chanet A."/>
            <person name="Boivin A."/>
            <person name="Pinan-Lucarre B."/>
            <person name="Sellem C.H."/>
            <person name="Debuchy R."/>
            <person name="Wincker P."/>
            <person name="Weissenbach J."/>
            <person name="Silar P."/>
        </authorList>
    </citation>
    <scope>NUCLEOTIDE SEQUENCE [LARGE SCALE GENOMIC DNA]</scope>
    <source>
        <strain evidence="5">S / ATCC MYA-4624 / DSM 980 / FGSC 10383</strain>
        <strain evidence="3">S mat+</strain>
    </source>
</reference>
<evidence type="ECO:0000313" key="5">
    <source>
        <dbReference type="Proteomes" id="UP000001197"/>
    </source>
</evidence>
<dbReference type="Proteomes" id="UP000001197">
    <property type="component" value="Chromosome 3"/>
</dbReference>
<protein>
    <submittedName>
        <fullName evidence="3">Podospora anserina S mat+ genomic DNA chromosome 3, supercontig 1</fullName>
    </submittedName>
</protein>
<keyword evidence="2" id="KW-0812">Transmembrane</keyword>
<dbReference type="eggNOG" id="ENOG502SP80">
    <property type="taxonomic scope" value="Eukaryota"/>
</dbReference>
<dbReference type="KEGG" id="pan:PODANSg430"/>
<keyword evidence="2" id="KW-0472">Membrane</keyword>
<dbReference type="EMBL" id="FO904938">
    <property type="protein sequence ID" value="CDP26637.1"/>
    <property type="molecule type" value="Genomic_DNA"/>
</dbReference>
<accession>B2ACM5</accession>
<sequence>MGDSDDDINISHGTCYWGPDEETHSDFIPCGNAAFGHVQCCGKAGFCFAEGHACFSYGGSLTYMAGCTDSTYEDSSCPDKKIYSDQPWMGMVFCNTTVDEDGRGLWYVYTVANFMVGPFLLTIRRVGCAEKGKPKALRNKEQESDDLCLCSAEASPAIESRIVLTAKNQIGNRFASLPLNLGDSIQWIDSFTPTGTRTTEEVTITTSDSLLTTTTSDLSSATSSNTDTDLAFASYATTTNEFQAVPSATETPVVAAPFRGLGTAEKVGVAFGAVAGLMLILGALFAIRTLRHRRHVNDSASGADHGEHANWEKGEGAAALATETSPVVGELSTESKARPETLRSELAASSPTSPHYSRLSELSDHGMGRPAMHHQPYTASMSPPYPYPPVFSSQGYPAQGNYATNFPQHGYSAHYTHQGYPAFVSTELEPHSTHFGHDTGQEDNIGSQRPQHSAMELPS</sequence>
<dbReference type="RefSeq" id="XP_001903415.1">
    <property type="nucleotide sequence ID" value="XM_001903380.1"/>
</dbReference>
<evidence type="ECO:0000313" key="3">
    <source>
        <dbReference type="EMBL" id="CAP61190.1"/>
    </source>
</evidence>
<feature type="transmembrane region" description="Helical" evidence="2">
    <location>
        <begin position="267"/>
        <end position="287"/>
    </location>
</feature>
<feature type="region of interest" description="Disordered" evidence="1">
    <location>
        <begin position="430"/>
        <end position="459"/>
    </location>
</feature>
<dbReference type="AlphaFoldDB" id="B2ACM5"/>
<feature type="compositionally biased region" description="Basic and acidic residues" evidence="1">
    <location>
        <begin position="430"/>
        <end position="440"/>
    </location>
</feature>
<dbReference type="GeneID" id="6187470"/>
<reference evidence="5" key="3">
    <citation type="journal article" date="2014" name="Genetics">
        <title>Maintaining two mating types: Structure of the mating type locus and its role in heterokaryosis in Podospora anserina.</title>
        <authorList>
            <person name="Grognet P."/>
            <person name="Bidard F."/>
            <person name="Kuchly C."/>
            <person name="Tong L.C.H."/>
            <person name="Coppin E."/>
            <person name="Benkhali J.A."/>
            <person name="Couloux A."/>
            <person name="Wincker P."/>
            <person name="Debuchy R."/>
            <person name="Silar P."/>
        </authorList>
    </citation>
    <scope>GENOME REANNOTATION</scope>
    <source>
        <strain evidence="5">S / ATCC MYA-4624 / DSM 980 / FGSC 10383</strain>
    </source>
</reference>
<organism evidence="3">
    <name type="scientific">Podospora anserina (strain S / ATCC MYA-4624 / DSM 980 / FGSC 10383)</name>
    <name type="common">Pleurage anserina</name>
    <dbReference type="NCBI Taxonomy" id="515849"/>
    <lineage>
        <taxon>Eukaryota</taxon>
        <taxon>Fungi</taxon>
        <taxon>Dikarya</taxon>
        <taxon>Ascomycota</taxon>
        <taxon>Pezizomycotina</taxon>
        <taxon>Sordariomycetes</taxon>
        <taxon>Sordariomycetidae</taxon>
        <taxon>Sordariales</taxon>
        <taxon>Podosporaceae</taxon>
        <taxon>Podospora</taxon>
        <taxon>Podospora anserina</taxon>
    </lineage>
</organism>
<name>B2ACM5_PODAN</name>